<dbReference type="PANTHER" id="PTHR46865:SF2">
    <property type="entry name" value="MONOOXYGENASE"/>
    <property type="match status" value="1"/>
</dbReference>
<dbReference type="AlphaFoldDB" id="A0A7Y9I5E4"/>
<dbReference type="EMBL" id="JACCBU010000001">
    <property type="protein sequence ID" value="NYE70330.1"/>
    <property type="molecule type" value="Genomic_DNA"/>
</dbReference>
<dbReference type="GO" id="GO:0071949">
    <property type="term" value="F:FAD binding"/>
    <property type="evidence" value="ECO:0007669"/>
    <property type="project" value="InterPro"/>
</dbReference>
<dbReference type="Proteomes" id="UP000569914">
    <property type="component" value="Unassembled WGS sequence"/>
</dbReference>
<dbReference type="Pfam" id="PF01494">
    <property type="entry name" value="FAD_binding_3"/>
    <property type="match status" value="1"/>
</dbReference>
<organism evidence="2 3">
    <name type="scientific">Microlunatus parietis</name>
    <dbReference type="NCBI Taxonomy" id="682979"/>
    <lineage>
        <taxon>Bacteria</taxon>
        <taxon>Bacillati</taxon>
        <taxon>Actinomycetota</taxon>
        <taxon>Actinomycetes</taxon>
        <taxon>Propionibacteriales</taxon>
        <taxon>Propionibacteriaceae</taxon>
        <taxon>Microlunatus</taxon>
    </lineage>
</organism>
<dbReference type="RefSeq" id="WP_179749698.1">
    <property type="nucleotide sequence ID" value="NZ_JACCBU010000001.1"/>
</dbReference>
<evidence type="ECO:0000259" key="1">
    <source>
        <dbReference type="Pfam" id="PF01494"/>
    </source>
</evidence>
<comment type="caution">
    <text evidence="2">The sequence shown here is derived from an EMBL/GenBank/DDBJ whole genome shotgun (WGS) entry which is preliminary data.</text>
</comment>
<dbReference type="InterPro" id="IPR036188">
    <property type="entry name" value="FAD/NAD-bd_sf"/>
</dbReference>
<gene>
    <name evidence="2" type="ORF">BKA15_001659</name>
</gene>
<proteinExistence type="predicted"/>
<protein>
    <submittedName>
        <fullName evidence="2">2-polyprenyl-6-methoxyphenol hydroxylase-like FAD-dependent oxidoreductase</fullName>
    </submittedName>
</protein>
<evidence type="ECO:0000313" key="2">
    <source>
        <dbReference type="EMBL" id="NYE70330.1"/>
    </source>
</evidence>
<feature type="domain" description="FAD-binding" evidence="1">
    <location>
        <begin position="3"/>
        <end position="317"/>
    </location>
</feature>
<dbReference type="SUPFAM" id="SSF51905">
    <property type="entry name" value="FAD/NAD(P)-binding domain"/>
    <property type="match status" value="1"/>
</dbReference>
<sequence length="400" mass="43422">MRSVLISGAGIAGATMAYWLARKGFAVTVVERTSSVRARLGGHAVDLFGPAVDVVERMGLLPEIEAESTRNELISLVKPDGSLLDIPVDDVASTISGRHVEILRGVLTQLLYRTAENEAEFVFGDMITRLDDQPDGVEVEFEHGRPRRFDLVIGADGLHSGVRRLAFGEESALTRYTGAWLGVYSMPDVLRIQGRTLLHLTPGRLIATYPVHQTGEARVLLLERSEQEPPGIRAGAEAQRALLRERFATAGWQVPTLLDHLESADDLYVDSITQVTLDQWAKGRVALVGDAGYAPGPAVGGGTSLAMIGGYVLAGELGRTDDHDQAFAAYRAEIGEFVRRSSRIAPAMVAQSVPLTPLGVRAMALALRFYPRLPHRLRSWIAARRPGPANALAAMAMREY</sequence>
<dbReference type="PRINTS" id="PR00420">
    <property type="entry name" value="RNGMNOXGNASE"/>
</dbReference>
<dbReference type="Gene3D" id="3.50.50.60">
    <property type="entry name" value="FAD/NAD(P)-binding domain"/>
    <property type="match status" value="1"/>
</dbReference>
<evidence type="ECO:0000313" key="3">
    <source>
        <dbReference type="Proteomes" id="UP000569914"/>
    </source>
</evidence>
<dbReference type="InterPro" id="IPR051704">
    <property type="entry name" value="FAD_aromatic-hydroxylase"/>
</dbReference>
<keyword evidence="3" id="KW-1185">Reference proteome</keyword>
<dbReference type="InterPro" id="IPR002938">
    <property type="entry name" value="FAD-bd"/>
</dbReference>
<reference evidence="2 3" key="1">
    <citation type="submission" date="2020-07" db="EMBL/GenBank/DDBJ databases">
        <title>Sequencing the genomes of 1000 actinobacteria strains.</title>
        <authorList>
            <person name="Klenk H.-P."/>
        </authorList>
    </citation>
    <scope>NUCLEOTIDE SEQUENCE [LARGE SCALE GENOMIC DNA]</scope>
    <source>
        <strain evidence="2 3">DSM 22083</strain>
    </source>
</reference>
<dbReference type="PANTHER" id="PTHR46865">
    <property type="entry name" value="OXIDOREDUCTASE-RELATED"/>
    <property type="match status" value="1"/>
</dbReference>
<name>A0A7Y9I5E4_9ACTN</name>
<dbReference type="Gene3D" id="3.30.9.10">
    <property type="entry name" value="D-Amino Acid Oxidase, subunit A, domain 2"/>
    <property type="match status" value="1"/>
</dbReference>
<accession>A0A7Y9I5E4</accession>